<dbReference type="InterPro" id="IPR036291">
    <property type="entry name" value="NAD(P)-bd_dom_sf"/>
</dbReference>
<name>A0A7Y0S5T4_VIBPH</name>
<dbReference type="InterPro" id="IPR002225">
    <property type="entry name" value="3Beta_OHSteriod_DH/Estase"/>
</dbReference>
<reference evidence="2 3" key="1">
    <citation type="submission" date="2020-04" db="EMBL/GenBank/DDBJ databases">
        <title>Whole-genome sequencing of Vibrio spp. from China reveals different genetic environments of blaCTX-M-14 among diverse lineages.</title>
        <authorList>
            <person name="Zheng Z."/>
            <person name="Ye L."/>
            <person name="Chen S."/>
        </authorList>
    </citation>
    <scope>NUCLEOTIDE SEQUENCE [LARGE SCALE GENOMIC DNA]</scope>
    <source>
        <strain evidence="2 3">Vb0574</strain>
    </source>
</reference>
<proteinExistence type="predicted"/>
<dbReference type="EMBL" id="JABCLD010001600">
    <property type="protein sequence ID" value="NMU26916.1"/>
    <property type="molecule type" value="Genomic_DNA"/>
</dbReference>
<gene>
    <name evidence="2" type="ORF">HKB21_14960</name>
</gene>
<organism evidence="2 3">
    <name type="scientific">Vibrio parahaemolyticus</name>
    <dbReference type="NCBI Taxonomy" id="670"/>
    <lineage>
        <taxon>Bacteria</taxon>
        <taxon>Pseudomonadati</taxon>
        <taxon>Pseudomonadota</taxon>
        <taxon>Gammaproteobacteria</taxon>
        <taxon>Vibrionales</taxon>
        <taxon>Vibrionaceae</taxon>
        <taxon>Vibrio</taxon>
    </lineage>
</organism>
<evidence type="ECO:0000313" key="2">
    <source>
        <dbReference type="EMBL" id="NMU26916.1"/>
    </source>
</evidence>
<protein>
    <recommendedName>
        <fullName evidence="1">3-beta hydroxysteroid dehydrogenase/isomerase domain-containing protein</fullName>
    </recommendedName>
</protein>
<feature type="non-terminal residue" evidence="2">
    <location>
        <position position="58"/>
    </location>
</feature>
<dbReference type="AlphaFoldDB" id="A0A7Y0S5T4"/>
<dbReference type="Proteomes" id="UP000555836">
    <property type="component" value="Unassembled WGS sequence"/>
</dbReference>
<evidence type="ECO:0000259" key="1">
    <source>
        <dbReference type="Pfam" id="PF01073"/>
    </source>
</evidence>
<dbReference type="Pfam" id="PF01073">
    <property type="entry name" value="3Beta_HSD"/>
    <property type="match status" value="1"/>
</dbReference>
<dbReference type="SUPFAM" id="SSF51735">
    <property type="entry name" value="NAD(P)-binding Rossmann-fold domains"/>
    <property type="match status" value="1"/>
</dbReference>
<accession>A0A7Y0S5T4</accession>
<comment type="caution">
    <text evidence="2">The sequence shown here is derived from an EMBL/GenBank/DDBJ whole genome shotgun (WGS) entry which is preliminary data.</text>
</comment>
<sequence>MNIIITGGAGFLGTLLAKSLLKENKAESITIVDIQKSRLEGIDDRVVSLVMDMTKREN</sequence>
<dbReference type="GO" id="GO:0006694">
    <property type="term" value="P:steroid biosynthetic process"/>
    <property type="evidence" value="ECO:0007669"/>
    <property type="project" value="InterPro"/>
</dbReference>
<evidence type="ECO:0000313" key="3">
    <source>
        <dbReference type="Proteomes" id="UP000555836"/>
    </source>
</evidence>
<dbReference type="Gene3D" id="3.40.50.720">
    <property type="entry name" value="NAD(P)-binding Rossmann-like Domain"/>
    <property type="match status" value="1"/>
</dbReference>
<feature type="domain" description="3-beta hydroxysteroid dehydrogenase/isomerase" evidence="1">
    <location>
        <begin position="4"/>
        <end position="38"/>
    </location>
</feature>
<dbReference type="GO" id="GO:0016616">
    <property type="term" value="F:oxidoreductase activity, acting on the CH-OH group of donors, NAD or NADP as acceptor"/>
    <property type="evidence" value="ECO:0007669"/>
    <property type="project" value="InterPro"/>
</dbReference>